<dbReference type="Proteomes" id="UP000324351">
    <property type="component" value="Unassembled WGS sequence"/>
</dbReference>
<accession>A0A5B1M4A9</accession>
<keyword evidence="2" id="KW-1185">Reference proteome</keyword>
<reference evidence="1 2" key="2">
    <citation type="submission" date="2019-09" db="EMBL/GenBank/DDBJ databases">
        <authorList>
            <person name="Jin C."/>
        </authorList>
    </citation>
    <scope>NUCLEOTIDE SEQUENCE [LARGE SCALE GENOMIC DNA]</scope>
    <source>
        <strain evidence="1 2">BN140041</strain>
    </source>
</reference>
<proteinExistence type="predicted"/>
<sequence length="131" mass="14136">MRAQDYSDDQLVASIAAAAAELGEPLTAGAYDGWQRSRDAASPALLIRRFGSWIEACNRAGVATNKTRSTSRRWSDDEIVGIVATYLRAPGSTGSFADYSAWARTQDGAPSGATLRQRLPWAELKSRAEKA</sequence>
<dbReference type="EMBL" id="VUJW01000003">
    <property type="protein sequence ID" value="KAA1427772.1"/>
    <property type="molecule type" value="Genomic_DNA"/>
</dbReference>
<comment type="caution">
    <text evidence="1">The sequence shown here is derived from an EMBL/GenBank/DDBJ whole genome shotgun (WGS) entry which is preliminary data.</text>
</comment>
<gene>
    <name evidence="1" type="ORF">F0U47_10110</name>
</gene>
<name>A0A5B1M4A9_9ACTN</name>
<evidence type="ECO:0000313" key="1">
    <source>
        <dbReference type="EMBL" id="KAA1427772.1"/>
    </source>
</evidence>
<dbReference type="AlphaFoldDB" id="A0A5B1M4A9"/>
<dbReference type="Pfam" id="PF18780">
    <property type="entry name" value="HNH_repeat"/>
    <property type="match status" value="1"/>
</dbReference>
<reference evidence="1 2" key="1">
    <citation type="submission" date="2019-09" db="EMBL/GenBank/DDBJ databases">
        <title>Nocardioides panacisoli sp. nov., isolated from the soil of a ginseng field.</title>
        <authorList>
            <person name="Cho C."/>
        </authorList>
    </citation>
    <scope>NUCLEOTIDE SEQUENCE [LARGE SCALE GENOMIC DNA]</scope>
    <source>
        <strain evidence="1 2">BN140041</strain>
    </source>
</reference>
<evidence type="ECO:0000313" key="2">
    <source>
        <dbReference type="Proteomes" id="UP000324351"/>
    </source>
</evidence>
<dbReference type="RefSeq" id="WP_149750185.1">
    <property type="nucleotide sequence ID" value="NZ_VUJW01000003.1"/>
</dbReference>
<dbReference type="InterPro" id="IPR041025">
    <property type="entry name" value="HNH_repeat"/>
</dbReference>
<organism evidence="1 2">
    <name type="scientific">Nocardioides antri</name>
    <dbReference type="NCBI Taxonomy" id="2607659"/>
    <lineage>
        <taxon>Bacteria</taxon>
        <taxon>Bacillati</taxon>
        <taxon>Actinomycetota</taxon>
        <taxon>Actinomycetes</taxon>
        <taxon>Propionibacteriales</taxon>
        <taxon>Nocardioidaceae</taxon>
        <taxon>Nocardioides</taxon>
    </lineage>
</organism>
<protein>
    <submittedName>
        <fullName evidence="1">Uncharacterized protein</fullName>
    </submittedName>
</protein>